<accession>A0A6J6HYY8</accession>
<gene>
    <name evidence="1" type="ORF">UFOPK1835_01582</name>
</gene>
<protein>
    <submittedName>
        <fullName evidence="1">Unannotated protein</fullName>
    </submittedName>
</protein>
<proteinExistence type="predicted"/>
<sequence length="64" mass="7094">MAVERSENLPEPVRNALATAIGLGVLGFQQLQVRRREFEKSTGVSIPPSPAELGDMIRRFTERA</sequence>
<evidence type="ECO:0000313" key="1">
    <source>
        <dbReference type="EMBL" id="CAB4618500.1"/>
    </source>
</evidence>
<name>A0A6J6HYY8_9ZZZZ</name>
<reference evidence="1" key="1">
    <citation type="submission" date="2020-05" db="EMBL/GenBank/DDBJ databases">
        <authorList>
            <person name="Chiriac C."/>
            <person name="Salcher M."/>
            <person name="Ghai R."/>
            <person name="Kavagutti S V."/>
        </authorList>
    </citation>
    <scope>NUCLEOTIDE SEQUENCE</scope>
</reference>
<dbReference type="EMBL" id="CAEZUP010000080">
    <property type="protein sequence ID" value="CAB4618500.1"/>
    <property type="molecule type" value="Genomic_DNA"/>
</dbReference>
<organism evidence="1">
    <name type="scientific">freshwater metagenome</name>
    <dbReference type="NCBI Taxonomy" id="449393"/>
    <lineage>
        <taxon>unclassified sequences</taxon>
        <taxon>metagenomes</taxon>
        <taxon>ecological metagenomes</taxon>
    </lineage>
</organism>
<dbReference type="AlphaFoldDB" id="A0A6J6HYY8"/>